<comment type="caution">
    <text evidence="4">The sequence shown here is derived from an EMBL/GenBank/DDBJ whole genome shotgun (WGS) entry which is preliminary data.</text>
</comment>
<keyword evidence="2 4" id="KW-0418">Kinase</keyword>
<dbReference type="Gene3D" id="3.40.1190.20">
    <property type="match status" value="1"/>
</dbReference>
<evidence type="ECO:0000313" key="5">
    <source>
        <dbReference type="Proteomes" id="UP000053958"/>
    </source>
</evidence>
<reference evidence="4 5" key="1">
    <citation type="submission" date="2015-04" db="EMBL/GenBank/DDBJ databases">
        <authorList>
            <person name="Heijne W.H."/>
            <person name="Fedorova N.D."/>
            <person name="Nierman W.C."/>
            <person name="Vollebregt A.W."/>
            <person name="Zhao Z."/>
            <person name="Wu L."/>
            <person name="Kumar M."/>
            <person name="Stam H."/>
            <person name="van den Berg M.A."/>
            <person name="Pel H.J."/>
        </authorList>
    </citation>
    <scope>NUCLEOTIDE SEQUENCE [LARGE SCALE GENOMIC DNA]</scope>
    <source>
        <strain evidence="4 5">CBS 393.64</strain>
    </source>
</reference>
<dbReference type="RefSeq" id="XP_013331791.1">
    <property type="nucleotide sequence ID" value="XM_013476337.1"/>
</dbReference>
<accession>A0A0F4Z3U0</accession>
<evidence type="ECO:0000256" key="1">
    <source>
        <dbReference type="ARBA" id="ARBA00022679"/>
    </source>
</evidence>
<keyword evidence="1" id="KW-0808">Transferase</keyword>
<name>A0A0F4Z3U0_RASE3</name>
<evidence type="ECO:0000256" key="2">
    <source>
        <dbReference type="ARBA" id="ARBA00022777"/>
    </source>
</evidence>
<dbReference type="Pfam" id="PF00294">
    <property type="entry name" value="PfkB"/>
    <property type="match status" value="1"/>
</dbReference>
<dbReference type="InterPro" id="IPR052562">
    <property type="entry name" value="Ketohexokinase-related"/>
</dbReference>
<dbReference type="PANTHER" id="PTHR42774">
    <property type="entry name" value="PHOSPHOTRANSFERASE SYSTEM TRANSPORT PROTEIN"/>
    <property type="match status" value="1"/>
</dbReference>
<dbReference type="InterPro" id="IPR029056">
    <property type="entry name" value="Ribokinase-like"/>
</dbReference>
<dbReference type="PROSITE" id="PS00584">
    <property type="entry name" value="PFKB_KINASES_2"/>
    <property type="match status" value="1"/>
</dbReference>
<protein>
    <submittedName>
        <fullName evidence="4">PfkB family kinase</fullName>
    </submittedName>
</protein>
<dbReference type="GeneID" id="25312824"/>
<dbReference type="EMBL" id="LASV01000033">
    <property type="protein sequence ID" value="KKA25179.1"/>
    <property type="molecule type" value="Genomic_DNA"/>
</dbReference>
<dbReference type="PANTHER" id="PTHR42774:SF3">
    <property type="entry name" value="KETOHEXOKINASE"/>
    <property type="match status" value="1"/>
</dbReference>
<proteinExistence type="predicted"/>
<feature type="domain" description="Carbohydrate kinase PfkB" evidence="3">
    <location>
        <begin position="299"/>
        <end position="344"/>
    </location>
</feature>
<keyword evidence="5" id="KW-1185">Reference proteome</keyword>
<organism evidence="4 5">
    <name type="scientific">Rasamsonia emersonii (strain ATCC 16479 / CBS 393.64 / IMI 116815)</name>
    <dbReference type="NCBI Taxonomy" id="1408163"/>
    <lineage>
        <taxon>Eukaryota</taxon>
        <taxon>Fungi</taxon>
        <taxon>Dikarya</taxon>
        <taxon>Ascomycota</taxon>
        <taxon>Pezizomycotina</taxon>
        <taxon>Eurotiomycetes</taxon>
        <taxon>Eurotiomycetidae</taxon>
        <taxon>Eurotiales</taxon>
        <taxon>Trichocomaceae</taxon>
        <taxon>Rasamsonia</taxon>
    </lineage>
</organism>
<dbReference type="InterPro" id="IPR011611">
    <property type="entry name" value="PfkB_dom"/>
</dbReference>
<evidence type="ECO:0000259" key="3">
    <source>
        <dbReference type="Pfam" id="PF00294"/>
    </source>
</evidence>
<dbReference type="InterPro" id="IPR002173">
    <property type="entry name" value="Carboh/pur_kinase_PfkB_CS"/>
</dbReference>
<gene>
    <name evidence="4" type="ORF">T310_0770</name>
</gene>
<dbReference type="AlphaFoldDB" id="A0A0F4Z3U0"/>
<dbReference type="GO" id="GO:0016301">
    <property type="term" value="F:kinase activity"/>
    <property type="evidence" value="ECO:0007669"/>
    <property type="project" value="UniProtKB-KW"/>
</dbReference>
<dbReference type="SUPFAM" id="SSF53613">
    <property type="entry name" value="Ribokinase-like"/>
    <property type="match status" value="1"/>
</dbReference>
<dbReference type="OrthoDB" id="204058at2759"/>
<dbReference type="STRING" id="1408163.A0A0F4Z3U0"/>
<sequence length="358" mass="39933">MVGACYLDTILTVDHYPDEDEKLRASSVRRRRGGNCPNSVEVFQQLLDSSPEHNEISLNLAAVLPARSSVGSQQIKASFGPRVNLQHCIYREAFNEPASSYIIKSQSTGSRTIVNYNELPEMTVAEFVQIADQLVRTTDDWFHFEASSLLVLFIPHSTAVYLLTDPLQGRIPDVTLQCMQYLRQRHPAVRISVEVEKPGRAGLQELAAGADVVFYAKGWAQANGYRSPEEFLRAQAQLTPKARYLCCTWGEEGAAIMDLADRNTPTYESTPAYTVAHGQVVEYVEPISSLKDCVLTLKYSTIGAGDTFIAGMLYSLLCHPDDWDLSRKLRFANELAGRKVFQEGFTGLGDAMRHHFES</sequence>
<dbReference type="Proteomes" id="UP000053958">
    <property type="component" value="Unassembled WGS sequence"/>
</dbReference>
<evidence type="ECO:0000313" key="4">
    <source>
        <dbReference type="EMBL" id="KKA25179.1"/>
    </source>
</evidence>